<feature type="transmembrane region" description="Helical" evidence="1">
    <location>
        <begin position="243"/>
        <end position="262"/>
    </location>
</feature>
<keyword evidence="1" id="KW-0472">Membrane</keyword>
<dbReference type="Proteomes" id="UP001205906">
    <property type="component" value="Unassembled WGS sequence"/>
</dbReference>
<dbReference type="Gene3D" id="1.10.3730.20">
    <property type="match status" value="2"/>
</dbReference>
<feature type="transmembrane region" description="Helical" evidence="1">
    <location>
        <begin position="268"/>
        <end position="286"/>
    </location>
</feature>
<feature type="domain" description="EamA" evidence="2">
    <location>
        <begin position="139"/>
        <end position="280"/>
    </location>
</feature>
<gene>
    <name evidence="3" type="ORF">NGM99_10700</name>
</gene>
<keyword evidence="4" id="KW-1185">Reference proteome</keyword>
<dbReference type="SUPFAM" id="SSF103481">
    <property type="entry name" value="Multidrug resistance efflux transporter EmrE"/>
    <property type="match status" value="2"/>
</dbReference>
<sequence>MAGIAVFSAQDVIIKLLSDTYPVHQAMTIRSLVALPLLLALVAVTGGVSTLVSKSAPLLAARGAIMFVSYTSYYLAFAALPLATCVAIFFVAPLFITILSAFFLRESVDAPRWVAVLMGFLGVLVIIRPGTVVFDAATLLPVLAALTYAVSQTLARKLGETNSAAVMTFYGNGVYLLAGIVLAMAFGGSGSTEGMHKSLSFLMRSWSDPSVRDLLLMAACGVIAAVGLTLLSQAYRSTRASTVAPFEYVAILLSIAYGWFIWGEWPDFIAWAGIAIVISSGLYVMARERGGQAS</sequence>
<dbReference type="PANTHER" id="PTHR22911">
    <property type="entry name" value="ACYL-MALONYL CONDENSING ENZYME-RELATED"/>
    <property type="match status" value="1"/>
</dbReference>
<dbReference type="PANTHER" id="PTHR22911:SF103">
    <property type="entry name" value="BLR2811 PROTEIN"/>
    <property type="match status" value="1"/>
</dbReference>
<evidence type="ECO:0000259" key="2">
    <source>
        <dbReference type="Pfam" id="PF00892"/>
    </source>
</evidence>
<protein>
    <submittedName>
        <fullName evidence="3">DMT family transporter</fullName>
    </submittedName>
</protein>
<accession>A0ABT1C602</accession>
<name>A0ABT1C602_9HYPH</name>
<evidence type="ECO:0000256" key="1">
    <source>
        <dbReference type="SAM" id="Phobius"/>
    </source>
</evidence>
<feature type="transmembrane region" description="Helical" evidence="1">
    <location>
        <begin position="73"/>
        <end position="103"/>
    </location>
</feature>
<feature type="transmembrane region" description="Helical" evidence="1">
    <location>
        <begin position="32"/>
        <end position="53"/>
    </location>
</feature>
<feature type="transmembrane region" description="Helical" evidence="1">
    <location>
        <begin position="214"/>
        <end position="231"/>
    </location>
</feature>
<proteinExistence type="predicted"/>
<comment type="caution">
    <text evidence="3">The sequence shown here is derived from an EMBL/GenBank/DDBJ whole genome shotgun (WGS) entry which is preliminary data.</text>
</comment>
<reference evidence="3 4" key="1">
    <citation type="submission" date="2022-06" db="EMBL/GenBank/DDBJ databases">
        <title>Mesorhizobium sp. strain RP14 Genome sequencing and assembly.</title>
        <authorList>
            <person name="Kim I."/>
        </authorList>
    </citation>
    <scope>NUCLEOTIDE SEQUENCE [LARGE SCALE GENOMIC DNA]</scope>
    <source>
        <strain evidence="4">RP14(2022)</strain>
    </source>
</reference>
<dbReference type="InterPro" id="IPR037185">
    <property type="entry name" value="EmrE-like"/>
</dbReference>
<organism evidence="3 4">
    <name type="scientific">Mesorhizobium liriopis</name>
    <dbReference type="NCBI Taxonomy" id="2953882"/>
    <lineage>
        <taxon>Bacteria</taxon>
        <taxon>Pseudomonadati</taxon>
        <taxon>Pseudomonadota</taxon>
        <taxon>Alphaproteobacteria</taxon>
        <taxon>Hyphomicrobiales</taxon>
        <taxon>Phyllobacteriaceae</taxon>
        <taxon>Mesorhizobium</taxon>
    </lineage>
</organism>
<feature type="transmembrane region" description="Helical" evidence="1">
    <location>
        <begin position="163"/>
        <end position="186"/>
    </location>
</feature>
<keyword evidence="1" id="KW-0812">Transmembrane</keyword>
<dbReference type="EMBL" id="JAMXQS010000005">
    <property type="protein sequence ID" value="MCO6050253.1"/>
    <property type="molecule type" value="Genomic_DNA"/>
</dbReference>
<dbReference type="InterPro" id="IPR000620">
    <property type="entry name" value="EamA_dom"/>
</dbReference>
<evidence type="ECO:0000313" key="3">
    <source>
        <dbReference type="EMBL" id="MCO6050253.1"/>
    </source>
</evidence>
<feature type="transmembrane region" description="Helical" evidence="1">
    <location>
        <begin position="110"/>
        <end position="127"/>
    </location>
</feature>
<dbReference type="Pfam" id="PF00892">
    <property type="entry name" value="EamA"/>
    <property type="match status" value="2"/>
</dbReference>
<feature type="transmembrane region" description="Helical" evidence="1">
    <location>
        <begin position="133"/>
        <end position="151"/>
    </location>
</feature>
<evidence type="ECO:0000313" key="4">
    <source>
        <dbReference type="Proteomes" id="UP001205906"/>
    </source>
</evidence>
<keyword evidence="1" id="KW-1133">Transmembrane helix</keyword>
<feature type="domain" description="EamA" evidence="2">
    <location>
        <begin position="5"/>
        <end position="127"/>
    </location>
</feature>